<keyword evidence="13" id="KW-1185">Reference proteome</keyword>
<evidence type="ECO:0000259" key="11">
    <source>
        <dbReference type="Pfam" id="PF13206"/>
    </source>
</evidence>
<evidence type="ECO:0000256" key="9">
    <source>
        <dbReference type="SAM" id="MobiDB-lite"/>
    </source>
</evidence>
<gene>
    <name evidence="12" type="ORF">TCIL3000_0_40250</name>
</gene>
<evidence type="ECO:0000256" key="3">
    <source>
        <dbReference type="ARBA" id="ARBA00022475"/>
    </source>
</evidence>
<feature type="compositionally biased region" description="Basic and acidic residues" evidence="9">
    <location>
        <begin position="270"/>
        <end position="296"/>
    </location>
</feature>
<evidence type="ECO:0000256" key="10">
    <source>
        <dbReference type="SAM" id="SignalP"/>
    </source>
</evidence>
<accession>F9W7T4</accession>
<dbReference type="VEuPathDB" id="TriTrypDB:TcIL3000_0_40250"/>
<evidence type="ECO:0000313" key="12">
    <source>
        <dbReference type="EMBL" id="CCD13256.1"/>
    </source>
</evidence>
<feature type="compositionally biased region" description="Polar residues" evidence="9">
    <location>
        <begin position="299"/>
        <end position="312"/>
    </location>
</feature>
<dbReference type="Pfam" id="PF13206">
    <property type="entry name" value="VSG_B"/>
    <property type="match status" value="1"/>
</dbReference>
<comment type="function">
    <text evidence="1">VSG forms a coat on the surface of the parasite. The trypanosome evades the immune response of the host by expressing a series of antigenically distinct VSGs from an estimated 1000 VSG genes.</text>
</comment>
<keyword evidence="4" id="KW-0336">GPI-anchor</keyword>
<evidence type="ECO:0000256" key="8">
    <source>
        <dbReference type="ARBA" id="ARBA00023288"/>
    </source>
</evidence>
<evidence type="ECO:0000256" key="1">
    <source>
        <dbReference type="ARBA" id="ARBA00002523"/>
    </source>
</evidence>
<evidence type="ECO:0000313" key="13">
    <source>
        <dbReference type="Proteomes" id="UP000000702"/>
    </source>
</evidence>
<comment type="subcellular location">
    <subcellularLocation>
        <location evidence="2">Cell membrane</location>
        <topology evidence="2">Lipid-anchor</topology>
        <topology evidence="2">GPI-anchor</topology>
    </subcellularLocation>
</comment>
<keyword evidence="5 10" id="KW-0732">Signal</keyword>
<sequence length="347" mass="38602">MMMFKFLIVVVMCLVVRAEDEKKKDHNQEAHKALCDFLKVAVNKWGDRGQTLSPPLKKALGKTLFGGGEGDIQVLKEKLPGDYKDVEKDSGTRSAWCGQPHHDGDTNHQNLRRWSGHSAPHDMVCLCTVGENGWPVNNSGTSTDNDKLCGADRKALGADDGKGWGYSVHEGNAHVTATWENVIVPCLNGEAGGDLKQALNEFLGKLQHKPDVPANPSRYILGENNVTKSDYTACTGSPKYGVCVAYFNATTRNPKPWWTDLQKAIPEEEKFQEEKRREKEEKIKLQQQSEKKDSQKQENLTSAPPNTNQTEPNNKDNLADKLRRFNFTSGTPISMPSSWLLSAVLLI</sequence>
<proteinExistence type="predicted"/>
<protein>
    <submittedName>
        <fullName evidence="12">Variant surface glycoprotein</fullName>
    </submittedName>
</protein>
<reference evidence="12 13" key="2">
    <citation type="journal article" date="2012" name="Proc. Natl. Acad. Sci. U.S.A.">
        <title>Antigenic diversity is generated by distinct evolutionary mechanisms in African trypanosome species.</title>
        <authorList>
            <person name="Jackson A.P."/>
            <person name="Berry A."/>
            <person name="Aslett M."/>
            <person name="Allison H.C."/>
            <person name="Burton P."/>
            <person name="Vavrova-Anderson J."/>
            <person name="Brown R."/>
            <person name="Browne H."/>
            <person name="Corton N."/>
            <person name="Hauser H."/>
            <person name="Gamble J."/>
            <person name="Gilderthorp R."/>
            <person name="Marcello L."/>
            <person name="McQuillan J."/>
            <person name="Otto T.D."/>
            <person name="Quail M.A."/>
            <person name="Sanders M.J."/>
            <person name="van Tonder A."/>
            <person name="Ginger M.L."/>
            <person name="Field M.C."/>
            <person name="Barry J.D."/>
            <person name="Hertz-Fowler C."/>
            <person name="Berriman M."/>
        </authorList>
    </citation>
    <scope>NUCLEOTIDE SEQUENCE [LARGE SCALE GENOMIC DNA]</scope>
    <source>
        <strain evidence="12 13">IL3000</strain>
    </source>
</reference>
<evidence type="ECO:0000256" key="5">
    <source>
        <dbReference type="ARBA" id="ARBA00022729"/>
    </source>
</evidence>
<feature type="region of interest" description="Disordered" evidence="9">
    <location>
        <begin position="270"/>
        <end position="318"/>
    </location>
</feature>
<comment type="caution">
    <text evidence="12">The sequence shown here is derived from an EMBL/GenBank/DDBJ whole genome shotgun (WGS) entry which is preliminary data.</text>
</comment>
<feature type="signal peptide" evidence="10">
    <location>
        <begin position="1"/>
        <end position="18"/>
    </location>
</feature>
<keyword evidence="3" id="KW-1003">Cell membrane</keyword>
<keyword evidence="6" id="KW-0472">Membrane</keyword>
<dbReference type="GO" id="GO:0005886">
    <property type="term" value="C:plasma membrane"/>
    <property type="evidence" value="ECO:0007669"/>
    <property type="project" value="UniProtKB-SubCell"/>
</dbReference>
<dbReference type="AlphaFoldDB" id="F9W7T4"/>
<reference evidence="13" key="1">
    <citation type="submission" date="2011-07" db="EMBL/GenBank/DDBJ databases">
        <title>Divergent evolution of antigenic variation in African trypanosomes.</title>
        <authorList>
            <person name="Jackson A.P."/>
            <person name="Berry A."/>
            <person name="Allison H.C."/>
            <person name="Burton P."/>
            <person name="Anderson J."/>
            <person name="Aslett M."/>
            <person name="Brown R."/>
            <person name="Corton N."/>
            <person name="Harris D."/>
            <person name="Hauser H."/>
            <person name="Gamble J."/>
            <person name="Gilderthorp R."/>
            <person name="McQuillan J."/>
            <person name="Quail M.A."/>
            <person name="Sanders M."/>
            <person name="Van Tonder A."/>
            <person name="Ginger M.L."/>
            <person name="Donelson J.E."/>
            <person name="Field M.C."/>
            <person name="Barry J.D."/>
            <person name="Berriman M."/>
            <person name="Hertz-Fowler C."/>
        </authorList>
    </citation>
    <scope>NUCLEOTIDE SEQUENCE [LARGE SCALE GENOMIC DNA]</scope>
    <source>
        <strain evidence="13">IL3000</strain>
    </source>
</reference>
<keyword evidence="7" id="KW-0325">Glycoprotein</keyword>
<feature type="domain" description="Trypanosome variant surface glycoprotein B-type N-terminal" evidence="11">
    <location>
        <begin position="54"/>
        <end position="285"/>
    </location>
</feature>
<name>F9W7T4_TRYCI</name>
<feature type="chain" id="PRO_5003389919" evidence="10">
    <location>
        <begin position="19"/>
        <end position="347"/>
    </location>
</feature>
<dbReference type="Proteomes" id="UP000000702">
    <property type="component" value="Unassembled WGS sequence"/>
</dbReference>
<dbReference type="InterPro" id="IPR025932">
    <property type="entry name" value="Trypano_VSG_B_N_dom"/>
</dbReference>
<evidence type="ECO:0000256" key="7">
    <source>
        <dbReference type="ARBA" id="ARBA00023180"/>
    </source>
</evidence>
<evidence type="ECO:0000256" key="2">
    <source>
        <dbReference type="ARBA" id="ARBA00004609"/>
    </source>
</evidence>
<dbReference type="EMBL" id="CAEQ01001079">
    <property type="protein sequence ID" value="CCD13256.1"/>
    <property type="molecule type" value="Genomic_DNA"/>
</dbReference>
<organism evidence="12 13">
    <name type="scientific">Trypanosoma congolense (strain IL3000)</name>
    <dbReference type="NCBI Taxonomy" id="1068625"/>
    <lineage>
        <taxon>Eukaryota</taxon>
        <taxon>Discoba</taxon>
        <taxon>Euglenozoa</taxon>
        <taxon>Kinetoplastea</taxon>
        <taxon>Metakinetoplastina</taxon>
        <taxon>Trypanosomatida</taxon>
        <taxon>Trypanosomatidae</taxon>
        <taxon>Trypanosoma</taxon>
        <taxon>Nannomonas</taxon>
    </lineage>
</organism>
<dbReference type="GO" id="GO:0098552">
    <property type="term" value="C:side of membrane"/>
    <property type="evidence" value="ECO:0007669"/>
    <property type="project" value="UniProtKB-KW"/>
</dbReference>
<evidence type="ECO:0000256" key="4">
    <source>
        <dbReference type="ARBA" id="ARBA00022622"/>
    </source>
</evidence>
<keyword evidence="8" id="KW-0449">Lipoprotein</keyword>
<evidence type="ECO:0000256" key="6">
    <source>
        <dbReference type="ARBA" id="ARBA00023136"/>
    </source>
</evidence>